<reference evidence="2 3" key="1">
    <citation type="submission" date="2016-07" db="EMBL/GenBank/DDBJ databases">
        <title>Genome and transcriptome analysis of iron-reducing fermentative bacteria Anoxybacter fermentans.</title>
        <authorList>
            <person name="Zeng X."/>
            <person name="Shao Z."/>
        </authorList>
    </citation>
    <scope>NUCLEOTIDE SEQUENCE [LARGE SCALE GENOMIC DNA]</scope>
    <source>
        <strain evidence="2 3">DY22613</strain>
    </source>
</reference>
<dbReference type="Gene3D" id="3.40.830.10">
    <property type="entry name" value="LigB-like"/>
    <property type="match status" value="1"/>
</dbReference>
<dbReference type="AlphaFoldDB" id="A0A3Q9HPT7"/>
<dbReference type="PROSITE" id="PS51112">
    <property type="entry name" value="AMMECR1"/>
    <property type="match status" value="1"/>
</dbReference>
<dbReference type="PANTHER" id="PTHR13016:SF0">
    <property type="entry name" value="AMME SYNDROME CANDIDATE GENE 1 PROTEIN"/>
    <property type="match status" value="1"/>
</dbReference>
<evidence type="ECO:0000259" key="1">
    <source>
        <dbReference type="PROSITE" id="PS51112"/>
    </source>
</evidence>
<dbReference type="CDD" id="cd07951">
    <property type="entry name" value="ED_3B_N_AMMECR1"/>
    <property type="match status" value="1"/>
</dbReference>
<evidence type="ECO:0000313" key="2">
    <source>
        <dbReference type="EMBL" id="AZR71934.1"/>
    </source>
</evidence>
<dbReference type="Pfam" id="PF01871">
    <property type="entry name" value="AMMECR1"/>
    <property type="match status" value="1"/>
</dbReference>
<organism evidence="2 3">
    <name type="scientific">Anoxybacter fermentans</name>
    <dbReference type="NCBI Taxonomy" id="1323375"/>
    <lineage>
        <taxon>Bacteria</taxon>
        <taxon>Bacillati</taxon>
        <taxon>Bacillota</taxon>
        <taxon>Clostridia</taxon>
        <taxon>Halanaerobiales</taxon>
        <taxon>Anoxybacter</taxon>
    </lineage>
</organism>
<dbReference type="SUPFAM" id="SSF143447">
    <property type="entry name" value="AMMECR1-like"/>
    <property type="match status" value="1"/>
</dbReference>
<dbReference type="NCBIfam" id="TIGR00296">
    <property type="entry name" value="TIGR00296 family protein"/>
    <property type="match status" value="1"/>
</dbReference>
<dbReference type="Proteomes" id="UP000267250">
    <property type="component" value="Chromosome"/>
</dbReference>
<protein>
    <submittedName>
        <fullName evidence="2">AMMECR1 domain-containing protein</fullName>
    </submittedName>
</protein>
<feature type="domain" description="AMMECR1" evidence="1">
    <location>
        <begin position="297"/>
        <end position="465"/>
    </location>
</feature>
<dbReference type="SUPFAM" id="SSF53213">
    <property type="entry name" value="LigB-like"/>
    <property type="match status" value="1"/>
</dbReference>
<proteinExistence type="predicted"/>
<dbReference type="OrthoDB" id="159752at2"/>
<dbReference type="InterPro" id="IPR023473">
    <property type="entry name" value="AMMECR1"/>
</dbReference>
<dbReference type="PANTHER" id="PTHR13016">
    <property type="entry name" value="AMMECR1 HOMOLOG"/>
    <property type="match status" value="1"/>
</dbReference>
<dbReference type="NCBIfam" id="TIGR04336">
    <property type="entry name" value="AmmeMemoSam_B"/>
    <property type="match status" value="1"/>
</dbReference>
<dbReference type="NCBIfam" id="TIGR04335">
    <property type="entry name" value="AmmeMemoSam_A"/>
    <property type="match status" value="1"/>
</dbReference>
<gene>
    <name evidence="2" type="ORF">BBF96_00040</name>
</gene>
<sequence length="465" mass="51959">MSIVFAGLSPHPPLLIPEIGRRDRERVSLTDQALKKLAGLLTQSKPDVLVIISPHGPVFSDAIAILHKHILKGDFGQFGAPHVSFTEEIDLEFITEIEKTSREQDIMVVLMGDKECKQYNITGKLDHGVMVPLYYFREFGLDAPLVPITMGMLPYEDLYRFGALLTKVSKKLDKKIAVIASGDLSHRLTPEAPAGYNPHGKEFDEFLVKALKKYKVEDLFELDPKLIEKAGECGLRPIIIMLGALDGLEVDSEVISYEGPFGVGYCVAAFTPTDKEIPSKIDLLYKKRSDRLKGIREKEHPLVRLARQTIANHLEGKKTSPPEELTPEMKKKAGVFVSIKKHGQLRGCIGTTAPTQENVAQEVIQNAISAAFYDPRFFPIEKDELDELTISVDVLSEPEPIESIKELDPVRYGVIVKQGNKTGLLLPDLEGIDTPEQQVEIAKRKAGIITDDNIKLYRFKVTRYH</sequence>
<dbReference type="Gene3D" id="3.30.700.20">
    <property type="entry name" value="Hypothetical protein ph0010, domain 1"/>
    <property type="match status" value="1"/>
</dbReference>
<dbReference type="InterPro" id="IPR002733">
    <property type="entry name" value="AMMECR1_domain"/>
</dbReference>
<dbReference type="GO" id="GO:0016702">
    <property type="term" value="F:oxidoreductase activity, acting on single donors with incorporation of molecular oxygen, incorporation of two atoms of oxygen"/>
    <property type="evidence" value="ECO:0007669"/>
    <property type="project" value="UniProtKB-ARBA"/>
</dbReference>
<dbReference type="RefSeq" id="WP_127015264.1">
    <property type="nucleotide sequence ID" value="NZ_CP016379.1"/>
</dbReference>
<dbReference type="EMBL" id="CP016379">
    <property type="protein sequence ID" value="AZR71934.1"/>
    <property type="molecule type" value="Genomic_DNA"/>
</dbReference>
<accession>A0A3Q9HPT7</accession>
<evidence type="ECO:0000313" key="3">
    <source>
        <dbReference type="Proteomes" id="UP000267250"/>
    </source>
</evidence>
<dbReference type="KEGG" id="aft:BBF96_00040"/>
<name>A0A3Q9HPT7_9FIRM</name>
<dbReference type="InterPro" id="IPR004183">
    <property type="entry name" value="Xdiol_dOase_suB"/>
</dbReference>
<keyword evidence="3" id="KW-1185">Reference proteome</keyword>
<dbReference type="Pfam" id="PF02900">
    <property type="entry name" value="LigB"/>
    <property type="match status" value="1"/>
</dbReference>
<dbReference type="InterPro" id="IPR027623">
    <property type="entry name" value="AmmeMemoSam_A"/>
</dbReference>
<dbReference type="Gene3D" id="3.30.1490.150">
    <property type="entry name" value="Hypothetical protein ph0010, domain 2"/>
    <property type="match status" value="1"/>
</dbReference>
<dbReference type="InterPro" id="IPR027485">
    <property type="entry name" value="AMMECR1_N"/>
</dbReference>
<dbReference type="InterPro" id="IPR036071">
    <property type="entry name" value="AMMECR1_dom_sf"/>
</dbReference>
<dbReference type="GO" id="GO:0008198">
    <property type="term" value="F:ferrous iron binding"/>
    <property type="evidence" value="ECO:0007669"/>
    <property type="project" value="InterPro"/>
</dbReference>